<feature type="signal peptide" evidence="2">
    <location>
        <begin position="1"/>
        <end position="18"/>
    </location>
</feature>
<feature type="region of interest" description="Disordered" evidence="1">
    <location>
        <begin position="90"/>
        <end position="109"/>
    </location>
</feature>
<comment type="caution">
    <text evidence="3">The sequence shown here is derived from an EMBL/GenBank/DDBJ whole genome shotgun (WGS) entry which is preliminary data.</text>
</comment>
<sequence length="217" mass="23771">MRTSIIATLAAIIAFASATPRPQEEPPETDLCLQRKFLSASLCSEIDATYTNETLPDLGWYCCWYQGPFAPPPAQPVSGSSRLTVSVAAPATSKSNSTLTTTENAERQPNCCSYNTSDMAITPTLRRCAGPQHVTQRAQPAQPLPRPAAPIPNRVNPSSPEYKRAARKYTQLMVALPILLVTSWYLFDRLVLGHEPGPLPKRTTLDTTITTTEQKKN</sequence>
<protein>
    <submittedName>
        <fullName evidence="3">Uncharacterized protein</fullName>
    </submittedName>
</protein>
<feature type="chain" id="PRO_5043802928" evidence="2">
    <location>
        <begin position="19"/>
        <end position="217"/>
    </location>
</feature>
<dbReference type="Proteomes" id="UP001369815">
    <property type="component" value="Unassembled WGS sequence"/>
</dbReference>
<evidence type="ECO:0000256" key="1">
    <source>
        <dbReference type="SAM" id="MobiDB-lite"/>
    </source>
</evidence>
<feature type="compositionally biased region" description="Polar residues" evidence="1">
    <location>
        <begin position="92"/>
        <end position="103"/>
    </location>
</feature>
<dbReference type="EMBL" id="JBANMG010000009">
    <property type="protein sequence ID" value="KAK6949636.1"/>
    <property type="molecule type" value="Genomic_DNA"/>
</dbReference>
<gene>
    <name evidence="3" type="ORF">Daesc_009719</name>
</gene>
<dbReference type="AlphaFoldDB" id="A0AAX6MB41"/>
<keyword evidence="4" id="KW-1185">Reference proteome</keyword>
<feature type="region of interest" description="Disordered" evidence="1">
    <location>
        <begin position="130"/>
        <end position="162"/>
    </location>
</feature>
<name>A0AAX6MB41_9PEZI</name>
<organism evidence="3 4">
    <name type="scientific">Daldinia eschscholtzii</name>
    <dbReference type="NCBI Taxonomy" id="292717"/>
    <lineage>
        <taxon>Eukaryota</taxon>
        <taxon>Fungi</taxon>
        <taxon>Dikarya</taxon>
        <taxon>Ascomycota</taxon>
        <taxon>Pezizomycotina</taxon>
        <taxon>Sordariomycetes</taxon>
        <taxon>Xylariomycetidae</taxon>
        <taxon>Xylariales</taxon>
        <taxon>Hypoxylaceae</taxon>
        <taxon>Daldinia</taxon>
    </lineage>
</organism>
<reference evidence="3 4" key="1">
    <citation type="journal article" date="2024" name="Front Chem Biol">
        <title>Unveiling the potential of Daldinia eschscholtzii MFLUCC 19-0629 through bioactivity and bioinformatics studies for enhanced sustainable agriculture production.</title>
        <authorList>
            <person name="Brooks S."/>
            <person name="Weaver J.A."/>
            <person name="Klomchit A."/>
            <person name="Alharthi S.A."/>
            <person name="Onlamun T."/>
            <person name="Nurani R."/>
            <person name="Vong T.K."/>
            <person name="Alberti F."/>
            <person name="Greco C."/>
        </authorList>
    </citation>
    <scope>NUCLEOTIDE SEQUENCE [LARGE SCALE GENOMIC DNA]</scope>
    <source>
        <strain evidence="3">MFLUCC 19-0629</strain>
    </source>
</reference>
<evidence type="ECO:0000313" key="3">
    <source>
        <dbReference type="EMBL" id="KAK6949636.1"/>
    </source>
</evidence>
<evidence type="ECO:0000256" key="2">
    <source>
        <dbReference type="SAM" id="SignalP"/>
    </source>
</evidence>
<accession>A0AAX6MB41</accession>
<evidence type="ECO:0000313" key="4">
    <source>
        <dbReference type="Proteomes" id="UP001369815"/>
    </source>
</evidence>
<proteinExistence type="predicted"/>
<keyword evidence="2" id="KW-0732">Signal</keyword>